<protein>
    <submittedName>
        <fullName evidence="1">Uncharacterized protein</fullName>
    </submittedName>
</protein>
<evidence type="ECO:0000313" key="1">
    <source>
        <dbReference type="EMBL" id="VFB15246.1"/>
    </source>
</evidence>
<evidence type="ECO:0000313" key="2">
    <source>
        <dbReference type="Proteomes" id="UP000396835"/>
    </source>
</evidence>
<accession>A0A449I750</accession>
<dbReference type="Proteomes" id="UP000396835">
    <property type="component" value="Unassembled WGS sequence"/>
</dbReference>
<proteinExistence type="predicted"/>
<dbReference type="RefSeq" id="WP_165483537.1">
    <property type="nucleotide sequence ID" value="NZ_CAACYH010000007.1"/>
</dbReference>
<dbReference type="EMBL" id="CAACYH010000007">
    <property type="protein sequence ID" value="VFB15246.1"/>
    <property type="molecule type" value="Genomic_DNA"/>
</dbReference>
<gene>
    <name evidence="1" type="ORF">NCTC7812_02834</name>
</gene>
<dbReference type="InterPro" id="IPR045941">
    <property type="entry name" value="DUF6361"/>
</dbReference>
<reference evidence="1 2" key="1">
    <citation type="submission" date="2019-02" db="EMBL/GenBank/DDBJ databases">
        <authorList>
            <consortium name="Pathogen Informatics"/>
        </authorList>
    </citation>
    <scope>NUCLEOTIDE SEQUENCE [LARGE SCALE GENOMIC DNA]</scope>
    <source>
        <strain evidence="1 2">3012STDY7078512</strain>
    </source>
</reference>
<sequence>MQIGFINFSQEELARKNKVLQMVRDQTAIDELGFGRIRDAFANMMFPGMSTL</sequence>
<dbReference type="Pfam" id="PF19888">
    <property type="entry name" value="DUF6361"/>
    <property type="match status" value="1"/>
</dbReference>
<dbReference type="AlphaFoldDB" id="A0A449I750"/>
<name>A0A449I750_9BACE</name>
<organism evidence="1 2">
    <name type="scientific">Prevotella heparinolytica</name>
    <dbReference type="NCBI Taxonomy" id="28113"/>
    <lineage>
        <taxon>Bacteria</taxon>
        <taxon>Pseudomonadati</taxon>
        <taxon>Bacteroidota</taxon>
        <taxon>Bacteroidia</taxon>
        <taxon>Bacteroidales</taxon>
        <taxon>Bacteroidaceae</taxon>
        <taxon>Bacteroides</taxon>
    </lineage>
</organism>